<dbReference type="GO" id="GO:0000184">
    <property type="term" value="P:nuclear-transcribed mRNA catabolic process, nonsense-mediated decay"/>
    <property type="evidence" value="ECO:0007669"/>
    <property type="project" value="InterPro"/>
</dbReference>
<feature type="compositionally biased region" description="Low complexity" evidence="9">
    <location>
        <begin position="386"/>
        <end position="405"/>
    </location>
</feature>
<reference evidence="11" key="1">
    <citation type="submission" date="2022-11" db="EMBL/GenBank/DDBJ databases">
        <title>Chromosomal genome sequence assembly and mating type (MAT) locus characterization of the leprose asexual lichenized fungus Lepraria neglecta (Nyl.) Erichsen.</title>
        <authorList>
            <person name="Allen J.L."/>
            <person name="Pfeffer B."/>
        </authorList>
    </citation>
    <scope>NUCLEOTIDE SEQUENCE</scope>
    <source>
        <strain evidence="11">Allen 5258</strain>
    </source>
</reference>
<comment type="cofactor">
    <cofactor evidence="1">
        <name>Mn(2+)</name>
        <dbReference type="ChEBI" id="CHEBI:29035"/>
    </cofactor>
</comment>
<dbReference type="Gene3D" id="3.90.79.10">
    <property type="entry name" value="Nucleoside Triphosphate Pyrophosphohydrolase"/>
    <property type="match status" value="1"/>
</dbReference>
<feature type="compositionally biased region" description="Basic and acidic residues" evidence="9">
    <location>
        <begin position="648"/>
        <end position="658"/>
    </location>
</feature>
<keyword evidence="5" id="KW-0479">Metal-binding</keyword>
<evidence type="ECO:0000256" key="4">
    <source>
        <dbReference type="ARBA" id="ARBA00022490"/>
    </source>
</evidence>
<dbReference type="EMBL" id="JASNWA010000011">
    <property type="protein sequence ID" value="KAK3166862.1"/>
    <property type="molecule type" value="Genomic_DNA"/>
</dbReference>
<dbReference type="InterPro" id="IPR007722">
    <property type="entry name" value="DCP2_BoxA"/>
</dbReference>
<dbReference type="GO" id="GO:0000932">
    <property type="term" value="C:P-body"/>
    <property type="evidence" value="ECO:0007669"/>
    <property type="project" value="TreeGrafter"/>
</dbReference>
<comment type="subcellular location">
    <subcellularLocation>
        <location evidence="2">Cytoplasm</location>
    </subcellularLocation>
</comment>
<dbReference type="GO" id="GO:0003723">
    <property type="term" value="F:RNA binding"/>
    <property type="evidence" value="ECO:0007669"/>
    <property type="project" value="UniProtKB-KW"/>
</dbReference>
<evidence type="ECO:0000256" key="6">
    <source>
        <dbReference type="ARBA" id="ARBA00022801"/>
    </source>
</evidence>
<dbReference type="GO" id="GO:0030145">
    <property type="term" value="F:manganese ion binding"/>
    <property type="evidence" value="ECO:0007669"/>
    <property type="project" value="InterPro"/>
</dbReference>
<evidence type="ECO:0000313" key="11">
    <source>
        <dbReference type="EMBL" id="KAK3166862.1"/>
    </source>
</evidence>
<feature type="compositionally biased region" description="Pro residues" evidence="9">
    <location>
        <begin position="406"/>
        <end position="416"/>
    </location>
</feature>
<evidence type="ECO:0000256" key="5">
    <source>
        <dbReference type="ARBA" id="ARBA00022723"/>
    </source>
</evidence>
<dbReference type="InterPro" id="IPR000086">
    <property type="entry name" value="NUDIX_hydrolase_dom"/>
</dbReference>
<comment type="similarity">
    <text evidence="3">Belongs to the Nudix hydrolase family. DCP2 subfamily.</text>
</comment>
<feature type="compositionally biased region" description="Polar residues" evidence="9">
    <location>
        <begin position="555"/>
        <end position="577"/>
    </location>
</feature>
<feature type="compositionally biased region" description="Pro residues" evidence="9">
    <location>
        <begin position="428"/>
        <end position="442"/>
    </location>
</feature>
<dbReference type="GO" id="GO:0000290">
    <property type="term" value="P:deadenylation-dependent decapping of nuclear-transcribed mRNA"/>
    <property type="evidence" value="ECO:0007669"/>
    <property type="project" value="InterPro"/>
</dbReference>
<dbReference type="InterPro" id="IPR015797">
    <property type="entry name" value="NUDIX_hydrolase-like_dom_sf"/>
</dbReference>
<keyword evidence="4" id="KW-0963">Cytoplasm</keyword>
<feature type="region of interest" description="Disordered" evidence="9">
    <location>
        <begin position="368"/>
        <end position="445"/>
    </location>
</feature>
<protein>
    <recommendedName>
        <fullName evidence="10">Nudix hydrolase domain-containing protein</fullName>
    </recommendedName>
</protein>
<dbReference type="SMART" id="SM01125">
    <property type="entry name" value="DCP2"/>
    <property type="match status" value="1"/>
</dbReference>
<evidence type="ECO:0000313" key="12">
    <source>
        <dbReference type="Proteomes" id="UP001276659"/>
    </source>
</evidence>
<gene>
    <name evidence="11" type="ORF">OEA41_009987</name>
</gene>
<evidence type="ECO:0000256" key="7">
    <source>
        <dbReference type="ARBA" id="ARBA00022884"/>
    </source>
</evidence>
<feature type="region of interest" description="Disordered" evidence="9">
    <location>
        <begin position="640"/>
        <end position="690"/>
    </location>
</feature>
<organism evidence="11 12">
    <name type="scientific">Lepraria neglecta</name>
    <dbReference type="NCBI Taxonomy" id="209136"/>
    <lineage>
        <taxon>Eukaryota</taxon>
        <taxon>Fungi</taxon>
        <taxon>Dikarya</taxon>
        <taxon>Ascomycota</taxon>
        <taxon>Pezizomycotina</taxon>
        <taxon>Lecanoromycetes</taxon>
        <taxon>OSLEUM clade</taxon>
        <taxon>Lecanoromycetidae</taxon>
        <taxon>Lecanorales</taxon>
        <taxon>Lecanorineae</taxon>
        <taxon>Stereocaulaceae</taxon>
        <taxon>Lepraria</taxon>
    </lineage>
</organism>
<feature type="compositionally biased region" description="Polar residues" evidence="9">
    <location>
        <begin position="677"/>
        <end position="690"/>
    </location>
</feature>
<evidence type="ECO:0000256" key="3">
    <source>
        <dbReference type="ARBA" id="ARBA00005279"/>
    </source>
</evidence>
<dbReference type="PANTHER" id="PTHR23114:SF17">
    <property type="entry name" value="M7GPPPN-MRNA HYDROLASE"/>
    <property type="match status" value="1"/>
</dbReference>
<feature type="region of interest" description="Disordered" evidence="9">
    <location>
        <begin position="775"/>
        <end position="837"/>
    </location>
</feature>
<sequence length="962" mass="106579">MQLVDWLDDLSVRFIINLPKEELKDVERICFQVEEAQWFYEDFIRPMDPELPSLNLRNFCLCIFQHCPMLSEYSAYHHAQAFEEFLAYKTRVPVRGAIMLNDNMDQVVMVKGWKKGANWSFPRGKINKDEPDLDCAIREVYEETGYDMQAAGLVGKEKETKYIEMNLREQHMRLYVFRGVPMDTYFEPRTRKEISKIQWWKLADLPTLKKKKQQQEGRQEGKGEDLAINANKFYMVAPFLPQLKKWISWQKKMDKNRQAGEATDVPIIMDDEPQQPEVSDANGNAAYPPSDNEFGMLLNKFRQSAQPVNTSELPEAVNLSARLSSLLGVQPEQPSFTVTQPAASVPSTSGVFDNPKANGLLALLQPKSSAQPTQPPQTPIEQVIEHPSQPRSSPQPHHQLPRFSTLPPPPAFPLPPTQYYTAMAQPQQPQPPQTRPIPPPQQPAQLIPRSIHPVHHKVPQRANVNQQTIAPYQRTGDPQFAQYTQVRGNQPPSIPPASKLPPLKLSAQSATLLNIFKSGQPAKPQPHLSDSKVSALPMAQPMTAVPVMDSITQAAPSNENTGRAPSQQKSRQSSNSAAMFVPPQVSPNMYLAKADEVTRPKSEHNDKLLSLFRTPPKPGAEPVNLAAANLQLPSAPVELSALPVTPGHSREPSRKDSAAKSPPPMLVQNGPVKIQKRPQQNTAKWPNPPVSATINGPLNVPQFDMLAKAAKEHKHAMHNNNQPQPQKRSPITILARPGSSHAAAAPAVPKPVTESTLPTKQEKVTAPKLQTFVTPVKAQPPTPNLKGQDVPAKPFHPQILRRPPQAQDLNEPSPIQPLPSPKHNTLADRRSTQPADHKKSLLSLFTKPSPVISPPSTVPASAIDPTIYPLDIISPLPPTPTPQEQAEAAFARLSKTVGPLSHKEEVIPGPSKPAILRMDSINGALAEGPESRKESGKQTPTYKKTTPIDKDAFLRRYLDGVR</sequence>
<evidence type="ECO:0000256" key="2">
    <source>
        <dbReference type="ARBA" id="ARBA00004496"/>
    </source>
</evidence>
<dbReference type="GO" id="GO:0140933">
    <property type="term" value="F:5'-(N(7)-methylguanosine 5'-triphospho)-[mRNA] hydrolase activity"/>
    <property type="evidence" value="ECO:0007669"/>
    <property type="project" value="InterPro"/>
</dbReference>
<dbReference type="InterPro" id="IPR036189">
    <property type="entry name" value="DCP2_BoxA_sf"/>
</dbReference>
<evidence type="ECO:0000259" key="10">
    <source>
        <dbReference type="PROSITE" id="PS51462"/>
    </source>
</evidence>
<dbReference type="Gene3D" id="1.10.10.1050">
    <property type="entry name" value="Dcp2, box A domain"/>
    <property type="match status" value="1"/>
</dbReference>
<comment type="caution">
    <text evidence="11">The sequence shown here is derived from an EMBL/GenBank/DDBJ whole genome shotgun (WGS) entry which is preliminary data.</text>
</comment>
<dbReference type="Pfam" id="PF05026">
    <property type="entry name" value="DCP2"/>
    <property type="match status" value="1"/>
</dbReference>
<accession>A0AAD9YY67</accession>
<keyword evidence="8" id="KW-0464">Manganese</keyword>
<feature type="region of interest" description="Disordered" evidence="9">
    <location>
        <begin position="555"/>
        <end position="582"/>
    </location>
</feature>
<dbReference type="InterPro" id="IPR020084">
    <property type="entry name" value="NUDIX_hydrolase_CS"/>
</dbReference>
<dbReference type="PROSITE" id="PS51462">
    <property type="entry name" value="NUDIX"/>
    <property type="match status" value="1"/>
</dbReference>
<evidence type="ECO:0000256" key="9">
    <source>
        <dbReference type="SAM" id="MobiDB-lite"/>
    </source>
</evidence>
<dbReference type="AlphaFoldDB" id="A0AAD9YY67"/>
<dbReference type="SUPFAM" id="SSF140586">
    <property type="entry name" value="Dcp2 domain-like"/>
    <property type="match status" value="1"/>
</dbReference>
<keyword evidence="12" id="KW-1185">Reference proteome</keyword>
<dbReference type="Pfam" id="PF00293">
    <property type="entry name" value="NUDIX"/>
    <property type="match status" value="1"/>
</dbReference>
<proteinExistence type="inferred from homology"/>
<dbReference type="CDD" id="cd03672">
    <property type="entry name" value="NUDIX_Dcp2p_Nudt20"/>
    <property type="match status" value="1"/>
</dbReference>
<evidence type="ECO:0000256" key="8">
    <source>
        <dbReference type="ARBA" id="ARBA00023211"/>
    </source>
</evidence>
<dbReference type="Proteomes" id="UP001276659">
    <property type="component" value="Unassembled WGS sequence"/>
</dbReference>
<dbReference type="FunFam" id="1.10.10.1050:FF:000003">
    <property type="entry name" value="Decapping enzyme Dcp2, putative"/>
    <property type="match status" value="1"/>
</dbReference>
<dbReference type="SUPFAM" id="SSF55811">
    <property type="entry name" value="Nudix"/>
    <property type="match status" value="1"/>
</dbReference>
<keyword evidence="7" id="KW-0694">RNA-binding</keyword>
<name>A0AAD9YY67_9LECA</name>
<feature type="compositionally biased region" description="Low complexity" evidence="9">
    <location>
        <begin position="742"/>
        <end position="752"/>
    </location>
</feature>
<dbReference type="PROSITE" id="PS00893">
    <property type="entry name" value="NUDIX_BOX"/>
    <property type="match status" value="1"/>
</dbReference>
<dbReference type="FunFam" id="3.90.79.10:FF:000003">
    <property type="entry name" value="M7GpppN-mRNA hydrolase isoform 2"/>
    <property type="match status" value="1"/>
</dbReference>
<feature type="region of interest" description="Disordered" evidence="9">
    <location>
        <begin position="920"/>
        <end position="948"/>
    </location>
</feature>
<dbReference type="PANTHER" id="PTHR23114">
    <property type="entry name" value="M7GPPPN-MRNA HYDROLASE"/>
    <property type="match status" value="1"/>
</dbReference>
<evidence type="ECO:0000256" key="1">
    <source>
        <dbReference type="ARBA" id="ARBA00001936"/>
    </source>
</evidence>
<dbReference type="InterPro" id="IPR044099">
    <property type="entry name" value="Dcp2_NUDIX"/>
</dbReference>
<feature type="domain" description="Nudix hydrolase" evidence="10">
    <location>
        <begin position="90"/>
        <end position="222"/>
    </location>
</feature>
<feature type="region of interest" description="Disordered" evidence="9">
    <location>
        <begin position="739"/>
        <end position="760"/>
    </location>
</feature>
<keyword evidence="6" id="KW-0378">Hydrolase</keyword>
<feature type="compositionally biased region" description="Basic and acidic residues" evidence="9">
    <location>
        <begin position="825"/>
        <end position="837"/>
    </location>
</feature>